<proteinExistence type="predicted"/>
<sequence length="86" mass="9813">MPKNTRLGGSIDRIDLEFVEREATPRLLMKFGIQLHLTGLSLSNTVWQLIYLASSERDPPCIIGFTRQIYSPKLDAVRITLRSTRP</sequence>
<dbReference type="Proteomes" id="UP000199076">
    <property type="component" value="Unassembled WGS sequence"/>
</dbReference>
<evidence type="ECO:0000313" key="1">
    <source>
        <dbReference type="EMBL" id="SDG35160.1"/>
    </source>
</evidence>
<organism evidence="1 2">
    <name type="scientific">Halorientalis regularis</name>
    <dbReference type="NCBI Taxonomy" id="660518"/>
    <lineage>
        <taxon>Archaea</taxon>
        <taxon>Methanobacteriati</taxon>
        <taxon>Methanobacteriota</taxon>
        <taxon>Stenosarchaea group</taxon>
        <taxon>Halobacteria</taxon>
        <taxon>Halobacteriales</taxon>
        <taxon>Haloarculaceae</taxon>
        <taxon>Halorientalis</taxon>
    </lineage>
</organism>
<evidence type="ECO:0000313" key="2">
    <source>
        <dbReference type="Proteomes" id="UP000199076"/>
    </source>
</evidence>
<dbReference type="STRING" id="660518.SAMN05216218_1267"/>
<protein>
    <submittedName>
        <fullName evidence="1">Uncharacterized protein</fullName>
    </submittedName>
</protein>
<name>A0A1G7TKX5_9EURY</name>
<accession>A0A1G7TKX5</accession>
<reference evidence="2" key="1">
    <citation type="submission" date="2016-10" db="EMBL/GenBank/DDBJ databases">
        <authorList>
            <person name="Varghese N."/>
            <person name="Submissions S."/>
        </authorList>
    </citation>
    <scope>NUCLEOTIDE SEQUENCE [LARGE SCALE GENOMIC DNA]</scope>
    <source>
        <strain evidence="2">IBRC-M 10760</strain>
    </source>
</reference>
<keyword evidence="2" id="KW-1185">Reference proteome</keyword>
<dbReference type="EMBL" id="FNBK01000026">
    <property type="protein sequence ID" value="SDG35160.1"/>
    <property type="molecule type" value="Genomic_DNA"/>
</dbReference>
<gene>
    <name evidence="1" type="ORF">SAMN05216218_1267</name>
</gene>
<dbReference type="AlphaFoldDB" id="A0A1G7TKX5"/>